<dbReference type="EMBL" id="JARQWQ010000106">
    <property type="protein sequence ID" value="KAK2550819.1"/>
    <property type="molecule type" value="Genomic_DNA"/>
</dbReference>
<organism evidence="1 2">
    <name type="scientific">Acropora cervicornis</name>
    <name type="common">Staghorn coral</name>
    <dbReference type="NCBI Taxonomy" id="6130"/>
    <lineage>
        <taxon>Eukaryota</taxon>
        <taxon>Metazoa</taxon>
        <taxon>Cnidaria</taxon>
        <taxon>Anthozoa</taxon>
        <taxon>Hexacorallia</taxon>
        <taxon>Scleractinia</taxon>
        <taxon>Astrocoeniina</taxon>
        <taxon>Acroporidae</taxon>
        <taxon>Acropora</taxon>
    </lineage>
</organism>
<dbReference type="Proteomes" id="UP001249851">
    <property type="component" value="Unassembled WGS sequence"/>
</dbReference>
<accession>A0AAD9UUU8</accession>
<sequence length="90" mass="10385">MIQNRVIGGKELEQIAISSSSVIASLKHKDAKKLSCIRSNNERDDIVFLKDEEEEEIEEAFCYPSDLKIRTSKNFRIPDTQIGKVDPYRR</sequence>
<dbReference type="AlphaFoldDB" id="A0AAD9UUU8"/>
<proteinExistence type="predicted"/>
<gene>
    <name evidence="1" type="ORF">P5673_028501</name>
</gene>
<name>A0AAD9UUU8_ACRCE</name>
<comment type="caution">
    <text evidence="1">The sequence shown here is derived from an EMBL/GenBank/DDBJ whole genome shotgun (WGS) entry which is preliminary data.</text>
</comment>
<evidence type="ECO:0000313" key="1">
    <source>
        <dbReference type="EMBL" id="KAK2550819.1"/>
    </source>
</evidence>
<reference evidence="1" key="2">
    <citation type="journal article" date="2023" name="Science">
        <title>Genomic signatures of disease resistance in endangered staghorn corals.</title>
        <authorList>
            <person name="Vollmer S.V."/>
            <person name="Selwyn J.D."/>
            <person name="Despard B.A."/>
            <person name="Roesel C.L."/>
        </authorList>
    </citation>
    <scope>NUCLEOTIDE SEQUENCE</scope>
    <source>
        <strain evidence="1">K2</strain>
    </source>
</reference>
<protein>
    <submittedName>
        <fullName evidence="1">Uncharacterized protein</fullName>
    </submittedName>
</protein>
<evidence type="ECO:0000313" key="2">
    <source>
        <dbReference type="Proteomes" id="UP001249851"/>
    </source>
</evidence>
<keyword evidence="2" id="KW-1185">Reference proteome</keyword>
<reference evidence="1" key="1">
    <citation type="journal article" date="2023" name="G3 (Bethesda)">
        <title>Whole genome assembly and annotation of the endangered Caribbean coral Acropora cervicornis.</title>
        <authorList>
            <person name="Selwyn J.D."/>
            <person name="Vollmer S.V."/>
        </authorList>
    </citation>
    <scope>NUCLEOTIDE SEQUENCE</scope>
    <source>
        <strain evidence="1">K2</strain>
    </source>
</reference>